<protein>
    <submittedName>
        <fullName evidence="11">Na+/alanine symporter</fullName>
    </submittedName>
    <submittedName>
        <fullName evidence="12">Sodium:alanine symporter family protein</fullName>
    </submittedName>
</protein>
<comment type="subcellular location">
    <subcellularLocation>
        <location evidence="1 9">Cell membrane</location>
        <topology evidence="1 9">Multi-pass membrane protein</topology>
    </subcellularLocation>
</comment>
<organism evidence="11 13">
    <name type="scientific">Streptococcus suis</name>
    <dbReference type="NCBI Taxonomy" id="1307"/>
    <lineage>
        <taxon>Bacteria</taxon>
        <taxon>Bacillati</taxon>
        <taxon>Bacillota</taxon>
        <taxon>Bacilli</taxon>
        <taxon>Lactobacillales</taxon>
        <taxon>Streptococcaceae</taxon>
        <taxon>Streptococcus</taxon>
    </lineage>
</organism>
<dbReference type="EMBL" id="FIGB01000003">
    <property type="protein sequence ID" value="CYU54918.1"/>
    <property type="molecule type" value="Genomic_DNA"/>
</dbReference>
<evidence type="ECO:0000313" key="11">
    <source>
        <dbReference type="EMBL" id="CYV77332.1"/>
    </source>
</evidence>
<feature type="transmembrane region" description="Helical" evidence="9">
    <location>
        <begin position="61"/>
        <end position="85"/>
    </location>
</feature>
<feature type="transmembrane region" description="Helical" evidence="9">
    <location>
        <begin position="347"/>
        <end position="369"/>
    </location>
</feature>
<keyword evidence="7 9" id="KW-1133">Transmembrane helix</keyword>
<evidence type="ECO:0000256" key="4">
    <source>
        <dbReference type="ARBA" id="ARBA00022475"/>
    </source>
</evidence>
<evidence type="ECO:0000313" key="13">
    <source>
        <dbReference type="Proteomes" id="UP000071765"/>
    </source>
</evidence>
<feature type="transmembrane region" description="Helical" evidence="9">
    <location>
        <begin position="144"/>
        <end position="163"/>
    </location>
</feature>
<proteinExistence type="inferred from homology"/>
<dbReference type="PANTHER" id="PTHR30330">
    <property type="entry name" value="AGSS FAMILY TRANSPORTER, SODIUM-ALANINE"/>
    <property type="match status" value="1"/>
</dbReference>
<dbReference type="Proteomes" id="UP000071765">
    <property type="component" value="Unassembled WGS sequence"/>
</dbReference>
<evidence type="ECO:0000256" key="5">
    <source>
        <dbReference type="ARBA" id="ARBA00022692"/>
    </source>
</evidence>
<dbReference type="NCBIfam" id="TIGR00835">
    <property type="entry name" value="agcS"/>
    <property type="match status" value="1"/>
</dbReference>
<feature type="transmembrane region" description="Helical" evidence="9">
    <location>
        <begin position="416"/>
        <end position="433"/>
    </location>
</feature>
<keyword evidence="3 9" id="KW-0813">Transport</keyword>
<comment type="similarity">
    <text evidence="2 9">Belongs to the alanine or glycine:cation symporter (AGCS) (TC 2.A.25) family.</text>
</comment>
<dbReference type="EMBL" id="VIEK01000004">
    <property type="protein sequence ID" value="TQE89097.1"/>
    <property type="molecule type" value="Genomic_DNA"/>
</dbReference>
<feature type="transmembrane region" description="Helical" evidence="9">
    <location>
        <begin position="389"/>
        <end position="410"/>
    </location>
</feature>
<dbReference type="InterPro" id="IPR001463">
    <property type="entry name" value="Na/Ala_symport"/>
</dbReference>
<dbReference type="GO" id="GO:0005283">
    <property type="term" value="F:amino acid:sodium symporter activity"/>
    <property type="evidence" value="ECO:0007669"/>
    <property type="project" value="InterPro"/>
</dbReference>
<evidence type="ECO:0000256" key="3">
    <source>
        <dbReference type="ARBA" id="ARBA00022448"/>
    </source>
</evidence>
<dbReference type="Proteomes" id="UP000315224">
    <property type="component" value="Unassembled WGS sequence"/>
</dbReference>
<dbReference type="AlphaFoldDB" id="A0A123TXN9"/>
<reference evidence="13 14" key="1">
    <citation type="submission" date="2016-02" db="EMBL/GenBank/DDBJ databases">
        <authorList>
            <consortium name="Pathogen Informatics"/>
        </authorList>
    </citation>
    <scope>NUCLEOTIDE SEQUENCE [LARGE SCALE GENOMIC DNA]</scope>
    <source>
        <strain evidence="10 14">LSS27</strain>
        <strain evidence="11 13">LSS90</strain>
    </source>
</reference>
<evidence type="ECO:0000313" key="10">
    <source>
        <dbReference type="EMBL" id="CYU54918.1"/>
    </source>
</evidence>
<sequence length="444" mass="46728">MLELFKAINNLVWGPPLLLLLVGTGVYFTLRLGVFQIGKLPTAFRLIFSSDQSGQGDVSSFAALCTALAATVGTGNIVGVATAITTGGPGALFWMWVAAFFGMATKYAEGFLAIKYRTKDANGQAAGGPMHYITLGMGQKWKPLAIFFAISGVLVALLGMGTFSQVNSIASSMSASFGLAPQLVSIVTAISIAFFIFGGIEKISDVSTKIVPFMAILYILASLIVLVVHWNELLPTLGLVLKSAFSPAAAVGGFVGATVKEAIQRGIARGVFSNESGLGSAPIAAAAAKSDNPVEQGLISMTGTFIDTIIICTLTGLTILVTGQWSVEGLEGAPLTQAAFATVFGNTGSIALTISLVLFAFTTILGWSYYGERCIEFLFGTKSILPYRLVFVTMVALGGFLKLDLIWTIADIVNGLMALPNLIALLALSPVIIKETRQYFAKKK</sequence>
<evidence type="ECO:0000256" key="7">
    <source>
        <dbReference type="ARBA" id="ARBA00022989"/>
    </source>
</evidence>
<feature type="transmembrane region" description="Helical" evidence="9">
    <location>
        <begin position="175"/>
        <end position="198"/>
    </location>
</feature>
<reference evidence="12 15" key="2">
    <citation type="submission" date="2019-06" db="EMBL/GenBank/DDBJ databases">
        <title>Comprehensive assessment of Oxford Nanopore MinION sequencing for bacterial characterization and routine diagnosis.</title>
        <authorList>
            <person name="Tan S."/>
            <person name="Dvorak C.M.T."/>
            <person name="Gebhart C."/>
            <person name="Estrada A."/>
            <person name="Marthaler D.G."/>
            <person name="Murtaugh M.P."/>
        </authorList>
    </citation>
    <scope>NUCLEOTIDE SEQUENCE [LARGE SCALE GENOMIC DNA]</scope>
    <source>
        <strain evidence="12 15">2017UMN1435.21</strain>
    </source>
</reference>
<evidence type="ECO:0000256" key="6">
    <source>
        <dbReference type="ARBA" id="ARBA00022847"/>
    </source>
</evidence>
<dbReference type="Pfam" id="PF01235">
    <property type="entry name" value="Na_Ala_symp"/>
    <property type="match status" value="1"/>
</dbReference>
<evidence type="ECO:0000256" key="8">
    <source>
        <dbReference type="ARBA" id="ARBA00023136"/>
    </source>
</evidence>
<evidence type="ECO:0000313" key="12">
    <source>
        <dbReference type="EMBL" id="TQE89097.1"/>
    </source>
</evidence>
<accession>A0A123TXN9</accession>
<dbReference type="RefSeq" id="WP_044673722.1">
    <property type="nucleotide sequence ID" value="NZ_CDTM01000058.1"/>
</dbReference>
<evidence type="ECO:0000256" key="1">
    <source>
        <dbReference type="ARBA" id="ARBA00004651"/>
    </source>
</evidence>
<name>A0A123TXN9_STRSU</name>
<dbReference type="Proteomes" id="UP000073390">
    <property type="component" value="Unassembled WGS sequence"/>
</dbReference>
<gene>
    <name evidence="10" type="ORF">ERS132389_01226</name>
    <name evidence="11" type="ORF">ERS132452_00776</name>
    <name evidence="12" type="ORF">FH692_03570</name>
</gene>
<dbReference type="FunFam" id="1.20.1740.10:FF:000004">
    <property type="entry name" value="Sodium:alanine symporter family protein"/>
    <property type="match status" value="1"/>
</dbReference>
<dbReference type="PROSITE" id="PS00873">
    <property type="entry name" value="NA_ALANINE_SYMP"/>
    <property type="match status" value="1"/>
</dbReference>
<evidence type="ECO:0000313" key="15">
    <source>
        <dbReference type="Proteomes" id="UP000315224"/>
    </source>
</evidence>
<evidence type="ECO:0000313" key="14">
    <source>
        <dbReference type="Proteomes" id="UP000073390"/>
    </source>
</evidence>
<evidence type="ECO:0000256" key="9">
    <source>
        <dbReference type="RuleBase" id="RU363064"/>
    </source>
</evidence>
<dbReference type="GO" id="GO:0005886">
    <property type="term" value="C:plasma membrane"/>
    <property type="evidence" value="ECO:0007669"/>
    <property type="project" value="UniProtKB-SubCell"/>
</dbReference>
<feature type="transmembrane region" description="Helical" evidence="9">
    <location>
        <begin position="210"/>
        <end position="230"/>
    </location>
</feature>
<keyword evidence="6 9" id="KW-0769">Symport</keyword>
<dbReference type="PANTHER" id="PTHR30330:SF3">
    <property type="entry name" value="TRANSCRIPTIONAL REGULATOR, LRP FAMILY"/>
    <property type="match status" value="1"/>
</dbReference>
<feature type="transmembrane region" description="Helical" evidence="9">
    <location>
        <begin position="305"/>
        <end position="327"/>
    </location>
</feature>
<feature type="transmembrane region" description="Helical" evidence="9">
    <location>
        <begin position="91"/>
        <end position="108"/>
    </location>
</feature>
<evidence type="ECO:0000256" key="2">
    <source>
        <dbReference type="ARBA" id="ARBA00009261"/>
    </source>
</evidence>
<feature type="transmembrane region" description="Helical" evidence="9">
    <location>
        <begin position="12"/>
        <end position="30"/>
    </location>
</feature>
<keyword evidence="8 9" id="KW-0472">Membrane</keyword>
<dbReference type="PRINTS" id="PR00175">
    <property type="entry name" value="NAALASMPORT"/>
</dbReference>
<feature type="transmembrane region" description="Helical" evidence="9">
    <location>
        <begin position="236"/>
        <end position="259"/>
    </location>
</feature>
<keyword evidence="4 9" id="KW-1003">Cell membrane</keyword>
<keyword evidence="5 9" id="KW-0812">Transmembrane</keyword>
<dbReference type="Gene3D" id="1.20.1740.10">
    <property type="entry name" value="Amino acid/polyamine transporter I"/>
    <property type="match status" value="1"/>
</dbReference>
<dbReference type="EMBL" id="FIIN01000003">
    <property type="protein sequence ID" value="CYV77332.1"/>
    <property type="molecule type" value="Genomic_DNA"/>
</dbReference>